<sequence length="151" mass="16938">MGCIKLSLLRRNRKFLQVVKVDGKVMEFTTPLLVKELLINFEGFGVKSSRKYCKVLPPCFELQLGKTYYLFPKNQAAADGAVSTAAESTAVKRIKVVITKKQLEELLSKKTSVENIIFGIDKAFTTDLATMSSSWKPNLVAIPEENEFINM</sequence>
<evidence type="ECO:0000313" key="1">
    <source>
        <dbReference type="EMBL" id="KAH6756270.1"/>
    </source>
</evidence>
<dbReference type="InterPro" id="IPR025322">
    <property type="entry name" value="PADRE_dom"/>
</dbReference>
<evidence type="ECO:0000313" key="2">
    <source>
        <dbReference type="Proteomes" id="UP001190926"/>
    </source>
</evidence>
<gene>
    <name evidence="1" type="ORF">C2S53_003690</name>
</gene>
<proteinExistence type="predicted"/>
<protein>
    <submittedName>
        <fullName evidence="1">Uncharacterized protein</fullName>
    </submittedName>
</protein>
<dbReference type="PANTHER" id="PTHR33148:SF2">
    <property type="entry name" value="DUF4228 DOMAIN-CONTAINING PROTEIN"/>
    <property type="match status" value="1"/>
</dbReference>
<dbReference type="Pfam" id="PF14009">
    <property type="entry name" value="PADRE"/>
    <property type="match status" value="1"/>
</dbReference>
<dbReference type="PANTHER" id="PTHR33148">
    <property type="entry name" value="PLASTID MOVEMENT IMPAIRED PROTEIN-RELATED"/>
    <property type="match status" value="1"/>
</dbReference>
<name>A0AAD4NX01_PERFH</name>
<dbReference type="EMBL" id="SDAM02029562">
    <property type="protein sequence ID" value="KAH6756270.1"/>
    <property type="molecule type" value="Genomic_DNA"/>
</dbReference>
<keyword evidence="2" id="KW-1185">Reference proteome</keyword>
<dbReference type="Proteomes" id="UP001190926">
    <property type="component" value="Unassembled WGS sequence"/>
</dbReference>
<organism evidence="1 2">
    <name type="scientific">Perilla frutescens var. hirtella</name>
    <name type="common">Perilla citriodora</name>
    <name type="synonym">Perilla setoyensis</name>
    <dbReference type="NCBI Taxonomy" id="608512"/>
    <lineage>
        <taxon>Eukaryota</taxon>
        <taxon>Viridiplantae</taxon>
        <taxon>Streptophyta</taxon>
        <taxon>Embryophyta</taxon>
        <taxon>Tracheophyta</taxon>
        <taxon>Spermatophyta</taxon>
        <taxon>Magnoliopsida</taxon>
        <taxon>eudicotyledons</taxon>
        <taxon>Gunneridae</taxon>
        <taxon>Pentapetalae</taxon>
        <taxon>asterids</taxon>
        <taxon>lamiids</taxon>
        <taxon>Lamiales</taxon>
        <taxon>Lamiaceae</taxon>
        <taxon>Nepetoideae</taxon>
        <taxon>Elsholtzieae</taxon>
        <taxon>Perilla</taxon>
    </lineage>
</organism>
<accession>A0AAD4NX01</accession>
<reference evidence="1 2" key="1">
    <citation type="journal article" date="2021" name="Nat. Commun.">
        <title>Incipient diploidization of the medicinal plant Perilla within 10,000 years.</title>
        <authorList>
            <person name="Zhang Y."/>
            <person name="Shen Q."/>
            <person name="Leng L."/>
            <person name="Zhang D."/>
            <person name="Chen S."/>
            <person name="Shi Y."/>
            <person name="Ning Z."/>
            <person name="Chen S."/>
        </authorList>
    </citation>
    <scope>NUCLEOTIDE SEQUENCE [LARGE SCALE GENOMIC DNA]</scope>
    <source>
        <strain evidence="2">cv. PC099</strain>
    </source>
</reference>
<dbReference type="AlphaFoldDB" id="A0AAD4NX01"/>
<comment type="caution">
    <text evidence="1">The sequence shown here is derived from an EMBL/GenBank/DDBJ whole genome shotgun (WGS) entry which is preliminary data.</text>
</comment>